<evidence type="ECO:0000313" key="1">
    <source>
        <dbReference type="EMBL" id="CAD2206203.1"/>
    </source>
</evidence>
<reference evidence="1 2" key="1">
    <citation type="submission" date="2020-08" db="EMBL/GenBank/DDBJ databases">
        <authorList>
            <person name="Koutsovoulos G."/>
            <person name="Danchin GJ E."/>
        </authorList>
    </citation>
    <scope>NUCLEOTIDE SEQUENCE [LARGE SCALE GENOMIC DNA]</scope>
</reference>
<organism evidence="1 2">
    <name type="scientific">Meloidogyne enterolobii</name>
    <name type="common">Root-knot nematode worm</name>
    <name type="synonym">Meloidogyne mayaguensis</name>
    <dbReference type="NCBI Taxonomy" id="390850"/>
    <lineage>
        <taxon>Eukaryota</taxon>
        <taxon>Metazoa</taxon>
        <taxon>Ecdysozoa</taxon>
        <taxon>Nematoda</taxon>
        <taxon>Chromadorea</taxon>
        <taxon>Rhabditida</taxon>
        <taxon>Tylenchina</taxon>
        <taxon>Tylenchomorpha</taxon>
        <taxon>Tylenchoidea</taxon>
        <taxon>Meloidogynidae</taxon>
        <taxon>Meloidogyninae</taxon>
        <taxon>Meloidogyne</taxon>
    </lineage>
</organism>
<dbReference type="OrthoDB" id="5907323at2759"/>
<gene>
    <name evidence="1" type="ORF">MENT_LOCUS60068</name>
</gene>
<comment type="caution">
    <text evidence="1">The sequence shown here is derived from an EMBL/GenBank/DDBJ whole genome shotgun (WGS) entry which is preliminary data.</text>
</comment>
<name>A0A6V7Y3J2_MELEN</name>
<evidence type="ECO:0000313" key="2">
    <source>
        <dbReference type="Proteomes" id="UP000580250"/>
    </source>
</evidence>
<dbReference type="EMBL" id="CAJEWN010003022">
    <property type="protein sequence ID" value="CAD2206203.1"/>
    <property type="molecule type" value="Genomic_DNA"/>
</dbReference>
<accession>A0A6V7Y3J2</accession>
<dbReference type="Proteomes" id="UP000580250">
    <property type="component" value="Unassembled WGS sequence"/>
</dbReference>
<dbReference type="AlphaFoldDB" id="A0A6V7Y3J2"/>
<protein>
    <submittedName>
        <fullName evidence="1">Uncharacterized protein</fullName>
    </submittedName>
</protein>
<proteinExistence type="predicted"/>
<sequence>MYPDACDVSIKDGYIELRYNYGSNGCTVDLLSENAENNNRIKFKTGVRGDAKGGLNKCLDESASFDGSNNNILPFVYSVDNTVIEHLNNNGPVPGFWHKLQ</sequence>